<proteinExistence type="predicted"/>
<evidence type="ECO:0000256" key="1">
    <source>
        <dbReference type="SAM" id="SignalP"/>
    </source>
</evidence>
<keyword evidence="1" id="KW-0732">Signal</keyword>
<organism evidence="2 3">
    <name type="scientific">Septoria linicola</name>
    <dbReference type="NCBI Taxonomy" id="215465"/>
    <lineage>
        <taxon>Eukaryota</taxon>
        <taxon>Fungi</taxon>
        <taxon>Dikarya</taxon>
        <taxon>Ascomycota</taxon>
        <taxon>Pezizomycotina</taxon>
        <taxon>Dothideomycetes</taxon>
        <taxon>Dothideomycetidae</taxon>
        <taxon>Mycosphaerellales</taxon>
        <taxon>Mycosphaerellaceae</taxon>
        <taxon>Septoria</taxon>
    </lineage>
</organism>
<gene>
    <name evidence="2" type="ORF">Slin15195_G010000</name>
</gene>
<accession>A0A9Q9AMV8</accession>
<feature type="chain" id="PRO_5040445636" evidence="1">
    <location>
        <begin position="19"/>
        <end position="76"/>
    </location>
</feature>
<protein>
    <submittedName>
        <fullName evidence="2">Uncharacterized protein</fullName>
    </submittedName>
</protein>
<feature type="signal peptide" evidence="1">
    <location>
        <begin position="1"/>
        <end position="18"/>
    </location>
</feature>
<dbReference type="Proteomes" id="UP001056384">
    <property type="component" value="Chromosome 1"/>
</dbReference>
<dbReference type="EMBL" id="CP099418">
    <property type="protein sequence ID" value="USW47681.1"/>
    <property type="molecule type" value="Genomic_DNA"/>
</dbReference>
<sequence>MRIQDILLPFALFSAARAHWNCIKGEGPAGNCVGNGLDAGKPDSFCAFDRACLTEGNGCTPNDGFDSRGEVSDWAS</sequence>
<name>A0A9Q9AMV8_9PEZI</name>
<dbReference type="AlphaFoldDB" id="A0A9Q9AMV8"/>
<evidence type="ECO:0000313" key="2">
    <source>
        <dbReference type="EMBL" id="USW47681.1"/>
    </source>
</evidence>
<reference evidence="2" key="1">
    <citation type="submission" date="2022-06" db="EMBL/GenBank/DDBJ databases">
        <title>Complete genome sequences of two strains of the flax pathogen Septoria linicola.</title>
        <authorList>
            <person name="Lapalu N."/>
            <person name="Simon A."/>
            <person name="Demenou B."/>
            <person name="Paumier D."/>
            <person name="Guillot M.-P."/>
            <person name="Gout L."/>
            <person name="Valade R."/>
        </authorList>
    </citation>
    <scope>NUCLEOTIDE SEQUENCE</scope>
    <source>
        <strain evidence="2">SE15195</strain>
    </source>
</reference>
<evidence type="ECO:0000313" key="3">
    <source>
        <dbReference type="Proteomes" id="UP001056384"/>
    </source>
</evidence>
<keyword evidence="3" id="KW-1185">Reference proteome</keyword>